<keyword evidence="5" id="KW-1185">Reference proteome</keyword>
<evidence type="ECO:0000256" key="1">
    <source>
        <dbReference type="ARBA" id="ARBA00007711"/>
    </source>
</evidence>
<proteinExistence type="inferred from homology"/>
<feature type="compositionally biased region" description="Polar residues" evidence="2">
    <location>
        <begin position="150"/>
        <end position="168"/>
    </location>
</feature>
<keyword evidence="3" id="KW-0812">Transmembrane</keyword>
<evidence type="ECO:0000256" key="3">
    <source>
        <dbReference type="SAM" id="Phobius"/>
    </source>
</evidence>
<feature type="transmembrane region" description="Helical" evidence="3">
    <location>
        <begin position="491"/>
        <end position="511"/>
    </location>
</feature>
<feature type="transmembrane region" description="Helical" evidence="3">
    <location>
        <begin position="30"/>
        <end position="53"/>
    </location>
</feature>
<gene>
    <name evidence="4" type="ORF">BOVATA_009630</name>
</gene>
<feature type="transmembrane region" description="Helical" evidence="3">
    <location>
        <begin position="226"/>
        <end position="249"/>
    </location>
</feature>
<dbReference type="InterPro" id="IPR032776">
    <property type="entry name" value="CECR6/TMEM121"/>
</dbReference>
<sequence>MSETSKSKGALGFKGDSLHSASDIYYCRKYAAIVGIFFVDIPFAIFRAVLWLLLVKHTIFGPFLLKNICFIMIQAARIRHCSIGIRTLDYSKALNEANEDDKQPTLVTETAADDDRPSVLGDFAEVHEGSRSEHRKSFVRFNTTPELLQDNVTNDQPAPRRNTSVTTTEHGEEGFTRITIPEGFSVTVVNFKALFQKIVLAISVGSKCEMAHLLDSTLQLSLWQNAMIAIPHIVLWAVEVTIVIAFYRLDLQRMTKYLDLFHFRGLVSVSFAELPLCLQVTPCLIIAASLVSFICWIMIGPLIGALFVAFQVFVSLISFSFVLLSLSEFIPALRILSFISEHTMGTPRDYLFFMFGMRPFLNLLSGLYPFLCLTLGKHYIFYINPSLVSTEGADLLGDSVKLISGTFAVNKEGLVQDESFPISLASLLVLTNAVIMCAPPSAHSLLIGPNLIKAIRLDRALANSHKNAFMRTCMIRLYCMLMVVGNNGRAYSCAIVFYIVHMLMIPLYALLSRAVRRANIEAVHKQAICVDILKETRSQRTRYNKLLTYEKAHVNTAPLRENHWIFKKYRRNMTFL</sequence>
<feature type="transmembrane region" description="Helical" evidence="3">
    <location>
        <begin position="316"/>
        <end position="339"/>
    </location>
</feature>
<dbReference type="EMBL" id="BDSA01000001">
    <property type="protein sequence ID" value="GBE59470.1"/>
    <property type="molecule type" value="Genomic_DNA"/>
</dbReference>
<comment type="similarity">
    <text evidence="1">Belongs to the TMEM121 family.</text>
</comment>
<keyword evidence="3" id="KW-1133">Transmembrane helix</keyword>
<comment type="caution">
    <text evidence="4">The sequence shown here is derived from an EMBL/GenBank/DDBJ whole genome shotgun (WGS) entry which is preliminary data.</text>
</comment>
<feature type="transmembrane region" description="Helical" evidence="3">
    <location>
        <begin position="285"/>
        <end position="310"/>
    </location>
</feature>
<evidence type="ECO:0000256" key="2">
    <source>
        <dbReference type="SAM" id="MobiDB-lite"/>
    </source>
</evidence>
<dbReference type="VEuPathDB" id="PiroplasmaDB:BOVATA_009630"/>
<feature type="transmembrane region" description="Helical" evidence="3">
    <location>
        <begin position="422"/>
        <end position="447"/>
    </location>
</feature>
<dbReference type="Pfam" id="PF14997">
    <property type="entry name" value="CECR6_TMEM121"/>
    <property type="match status" value="1"/>
</dbReference>
<dbReference type="Proteomes" id="UP000236319">
    <property type="component" value="Unassembled WGS sequence"/>
</dbReference>
<protein>
    <submittedName>
        <fullName evidence="4">Integral membrane protein</fullName>
    </submittedName>
</protein>
<evidence type="ECO:0000313" key="5">
    <source>
        <dbReference type="Proteomes" id="UP000236319"/>
    </source>
</evidence>
<reference evidence="4 5" key="1">
    <citation type="journal article" date="2017" name="BMC Genomics">
        <title>Whole-genome assembly of Babesia ovata and comparative genomics between closely related pathogens.</title>
        <authorList>
            <person name="Yamagishi J."/>
            <person name="Asada M."/>
            <person name="Hakimi H."/>
            <person name="Tanaka T.Q."/>
            <person name="Sugimoto C."/>
            <person name="Kawazu S."/>
        </authorList>
    </citation>
    <scope>NUCLEOTIDE SEQUENCE [LARGE SCALE GENOMIC DNA]</scope>
    <source>
        <strain evidence="4 5">Miyake</strain>
    </source>
</reference>
<dbReference type="GeneID" id="39873240"/>
<dbReference type="AlphaFoldDB" id="A0A2H6K912"/>
<name>A0A2H6K912_9APIC</name>
<evidence type="ECO:0000313" key="4">
    <source>
        <dbReference type="EMBL" id="GBE59470.1"/>
    </source>
</evidence>
<dbReference type="RefSeq" id="XP_028865713.1">
    <property type="nucleotide sequence ID" value="XM_029009880.1"/>
</dbReference>
<keyword evidence="3" id="KW-0472">Membrane</keyword>
<feature type="transmembrane region" description="Helical" evidence="3">
    <location>
        <begin position="261"/>
        <end position="278"/>
    </location>
</feature>
<dbReference type="OrthoDB" id="391274at2759"/>
<feature type="region of interest" description="Disordered" evidence="2">
    <location>
        <begin position="150"/>
        <end position="172"/>
    </location>
</feature>
<feature type="transmembrane region" description="Helical" evidence="3">
    <location>
        <begin position="360"/>
        <end position="380"/>
    </location>
</feature>
<accession>A0A2H6K912</accession>
<organism evidence="4 5">
    <name type="scientific">Babesia ovata</name>
    <dbReference type="NCBI Taxonomy" id="189622"/>
    <lineage>
        <taxon>Eukaryota</taxon>
        <taxon>Sar</taxon>
        <taxon>Alveolata</taxon>
        <taxon>Apicomplexa</taxon>
        <taxon>Aconoidasida</taxon>
        <taxon>Piroplasmida</taxon>
        <taxon>Babesiidae</taxon>
        <taxon>Babesia</taxon>
    </lineage>
</organism>